<evidence type="ECO:0000256" key="1">
    <source>
        <dbReference type="PROSITE-ProRule" id="PRU00339"/>
    </source>
</evidence>
<feature type="signal peptide" evidence="2">
    <location>
        <begin position="1"/>
        <end position="25"/>
    </location>
</feature>
<evidence type="ECO:0000256" key="2">
    <source>
        <dbReference type="SAM" id="SignalP"/>
    </source>
</evidence>
<keyword evidence="4" id="KW-1185">Reference proteome</keyword>
<keyword evidence="1" id="KW-0802">TPR repeat</keyword>
<dbReference type="EMBL" id="CP071090">
    <property type="protein sequence ID" value="QSQ22840.1"/>
    <property type="molecule type" value="Genomic_DNA"/>
</dbReference>
<sequence>MRHHSLRSLLLLATLLMGCSSGVRVNVLEPARVNVGPAKRLVLVQAEGQSTVQSSIARELELQTRQIGYFAFTDQTYAGARVNVSGEKVELQGDQAVALKPGEIGLRIDVLGWDADLQRGQLVAMDANGKIGARRPSRRELYAATLILGVTAFNAEGKVLAQDEYSGRFETARAGFLLRTATEQLVDRMLQDLTPRHVSHFLKLDDGDEAQRAIIQVAEQGELEQAIRQFKGYTEQHPDNAAGWYNLAVLLDASGDYRQAMHHYSRAISLTSKDSYAEMRDACVRRQAMRLAMRE</sequence>
<name>A0ABX7NZF9_9BACT</name>
<dbReference type="PROSITE" id="PS51257">
    <property type="entry name" value="PROKAR_LIPOPROTEIN"/>
    <property type="match status" value="1"/>
</dbReference>
<feature type="repeat" description="TPR" evidence="1">
    <location>
        <begin position="241"/>
        <end position="274"/>
    </location>
</feature>
<dbReference type="RefSeq" id="WP_206724416.1">
    <property type="nucleotide sequence ID" value="NZ_CP071090.1"/>
</dbReference>
<protein>
    <submittedName>
        <fullName evidence="3">Tetratricopeptide repeat protein</fullName>
    </submittedName>
</protein>
<dbReference type="InterPro" id="IPR019734">
    <property type="entry name" value="TPR_rpt"/>
</dbReference>
<accession>A0ABX7NZF9</accession>
<gene>
    <name evidence="3" type="ORF">JY651_48415</name>
</gene>
<proteinExistence type="predicted"/>
<organism evidence="3 4">
    <name type="scientific">Pyxidicoccus parkwayensis</name>
    <dbReference type="NCBI Taxonomy" id="2813578"/>
    <lineage>
        <taxon>Bacteria</taxon>
        <taxon>Pseudomonadati</taxon>
        <taxon>Myxococcota</taxon>
        <taxon>Myxococcia</taxon>
        <taxon>Myxococcales</taxon>
        <taxon>Cystobacterineae</taxon>
        <taxon>Myxococcaceae</taxon>
        <taxon>Pyxidicoccus</taxon>
    </lineage>
</organism>
<evidence type="ECO:0000313" key="3">
    <source>
        <dbReference type="EMBL" id="QSQ22840.1"/>
    </source>
</evidence>
<keyword evidence="2" id="KW-0732">Signal</keyword>
<evidence type="ECO:0000313" key="4">
    <source>
        <dbReference type="Proteomes" id="UP000662747"/>
    </source>
</evidence>
<dbReference type="Pfam" id="PF14559">
    <property type="entry name" value="TPR_19"/>
    <property type="match status" value="1"/>
</dbReference>
<feature type="chain" id="PRO_5045973238" evidence="2">
    <location>
        <begin position="26"/>
        <end position="295"/>
    </location>
</feature>
<dbReference type="Gene3D" id="1.25.40.10">
    <property type="entry name" value="Tetratricopeptide repeat domain"/>
    <property type="match status" value="1"/>
</dbReference>
<dbReference type="Proteomes" id="UP000662747">
    <property type="component" value="Chromosome"/>
</dbReference>
<dbReference type="SUPFAM" id="SSF48452">
    <property type="entry name" value="TPR-like"/>
    <property type="match status" value="1"/>
</dbReference>
<dbReference type="PROSITE" id="PS50005">
    <property type="entry name" value="TPR"/>
    <property type="match status" value="1"/>
</dbReference>
<dbReference type="SMART" id="SM00028">
    <property type="entry name" value="TPR"/>
    <property type="match status" value="1"/>
</dbReference>
<reference evidence="3 4" key="1">
    <citation type="submission" date="2021-02" db="EMBL/GenBank/DDBJ databases">
        <title>De Novo genome assembly of isolated myxobacteria.</title>
        <authorList>
            <person name="Stevens D.C."/>
        </authorList>
    </citation>
    <scope>NUCLEOTIDE SEQUENCE [LARGE SCALE GENOMIC DNA]</scope>
    <source>
        <strain evidence="4">SCPEA02</strain>
    </source>
</reference>
<dbReference type="InterPro" id="IPR011990">
    <property type="entry name" value="TPR-like_helical_dom_sf"/>
</dbReference>